<feature type="compositionally biased region" description="Basic and acidic residues" evidence="1">
    <location>
        <begin position="448"/>
        <end position="463"/>
    </location>
</feature>
<organism evidence="3 4">
    <name type="scientific">Chara braunii</name>
    <name type="common">Braun's stonewort</name>
    <dbReference type="NCBI Taxonomy" id="69332"/>
    <lineage>
        <taxon>Eukaryota</taxon>
        <taxon>Viridiplantae</taxon>
        <taxon>Streptophyta</taxon>
        <taxon>Charophyceae</taxon>
        <taxon>Charales</taxon>
        <taxon>Characeae</taxon>
        <taxon>Chara</taxon>
    </lineage>
</organism>
<comment type="caution">
    <text evidence="3">The sequence shown here is derived from an EMBL/GenBank/DDBJ whole genome shotgun (WGS) entry which is preliminary data.</text>
</comment>
<dbReference type="Pfam" id="PF13837">
    <property type="entry name" value="Myb_DNA-bind_4"/>
    <property type="match status" value="1"/>
</dbReference>
<dbReference type="InterPro" id="IPR001005">
    <property type="entry name" value="SANT/Myb"/>
</dbReference>
<evidence type="ECO:0000313" key="3">
    <source>
        <dbReference type="EMBL" id="GBG70699.1"/>
    </source>
</evidence>
<feature type="compositionally biased region" description="Polar residues" evidence="1">
    <location>
        <begin position="386"/>
        <end position="401"/>
    </location>
</feature>
<name>A0A388KKW3_CHABU</name>
<dbReference type="InterPro" id="IPR044822">
    <property type="entry name" value="Myb_DNA-bind_4"/>
</dbReference>
<dbReference type="PROSITE" id="PS50090">
    <property type="entry name" value="MYB_LIKE"/>
    <property type="match status" value="1"/>
</dbReference>
<dbReference type="Gene3D" id="1.10.10.60">
    <property type="entry name" value="Homeodomain-like"/>
    <property type="match status" value="1"/>
</dbReference>
<dbReference type="AlphaFoldDB" id="A0A388KKW3"/>
<keyword evidence="4" id="KW-1185">Reference proteome</keyword>
<dbReference type="CDD" id="cd12203">
    <property type="entry name" value="GT1"/>
    <property type="match status" value="1"/>
</dbReference>
<feature type="compositionally biased region" description="Acidic residues" evidence="1">
    <location>
        <begin position="34"/>
        <end position="45"/>
    </location>
</feature>
<dbReference type="Gramene" id="GBG70699">
    <property type="protein sequence ID" value="GBG70699"/>
    <property type="gene ID" value="CBR_g7998"/>
</dbReference>
<feature type="region of interest" description="Disordered" evidence="1">
    <location>
        <begin position="438"/>
        <end position="480"/>
    </location>
</feature>
<feature type="compositionally biased region" description="Basic and acidic residues" evidence="1">
    <location>
        <begin position="371"/>
        <end position="381"/>
    </location>
</feature>
<gene>
    <name evidence="3" type="ORF">CBR_g7998</name>
</gene>
<evidence type="ECO:0000256" key="1">
    <source>
        <dbReference type="SAM" id="MobiDB-lite"/>
    </source>
</evidence>
<feature type="compositionally biased region" description="Basic and acidic residues" evidence="1">
    <location>
        <begin position="60"/>
        <end position="74"/>
    </location>
</feature>
<dbReference type="EMBL" id="BFEA01000135">
    <property type="protein sequence ID" value="GBG70699.1"/>
    <property type="molecule type" value="Genomic_DNA"/>
</dbReference>
<feature type="region of interest" description="Disordered" evidence="1">
    <location>
        <begin position="1"/>
        <end position="82"/>
    </location>
</feature>
<dbReference type="PANTHER" id="PTHR33492">
    <property type="entry name" value="OSJNBA0043A12.37 PROTEIN-RELATED"/>
    <property type="match status" value="1"/>
</dbReference>
<dbReference type="SUPFAM" id="SSF46689">
    <property type="entry name" value="Homeodomain-like"/>
    <property type="match status" value="1"/>
</dbReference>
<dbReference type="InterPro" id="IPR009057">
    <property type="entry name" value="Homeodomain-like_sf"/>
</dbReference>
<sequence length="564" mass="62201">MGSEFEVQEKDDDETTYPHDIDIPFPDVSKDAAEEQGMEMEGDEAGEGRVCILPETLTAEDGRESPRKRNDERRAGRRRQKLRERWSSEETFALIACKRKQMELFGDGGPGGRINAKERKWHDIQKRMAELGVQRTAVECTRRWDNLLSWYKRIVDNDRREDVKSFWEMTPRQRRDHGLKFAMERSVFDLIDSLKLERRANLVRTISSAVNTTAAAPFAGALDRVINPTANALNGTPTGNLAAPLLLSPSVTPALNLPITRTLDPLGTPPTNPAVGGLLTPSLSPAINPPVTGALDPSAPPTVNSMVIGTLDHSVARTINLSLIRKPDPSITPAITDPCTAPAVEHTFSAAANQAHDRRVNRTANLLDSGDRAEIFRDDTGHGQATDPNTIRSTDTDSQSPVIDANERRQQMNAHGQPRVRVQDAEDANPNLDNVAAAMMGSDNGEGMNEHTQHNQSEGHPDASQHTAQHTPPPFVPSRKRKHVREVDFDEMLRAIETHTSKMVTSVGMSCNRSCETIMQVGQMQCDALREGLEVQRILAMNVAEAGRLISEALMVVAEKLSSR</sequence>
<dbReference type="Proteomes" id="UP000265515">
    <property type="component" value="Unassembled WGS sequence"/>
</dbReference>
<dbReference type="PANTHER" id="PTHR33492:SF4">
    <property type="entry name" value="OS02G0174300 PROTEIN"/>
    <property type="match status" value="1"/>
</dbReference>
<feature type="region of interest" description="Disordered" evidence="1">
    <location>
        <begin position="371"/>
        <end position="401"/>
    </location>
</feature>
<reference evidence="3 4" key="1">
    <citation type="journal article" date="2018" name="Cell">
        <title>The Chara Genome: Secondary Complexity and Implications for Plant Terrestrialization.</title>
        <authorList>
            <person name="Nishiyama T."/>
            <person name="Sakayama H."/>
            <person name="Vries J.D."/>
            <person name="Buschmann H."/>
            <person name="Saint-Marcoux D."/>
            <person name="Ullrich K.K."/>
            <person name="Haas F.B."/>
            <person name="Vanderstraeten L."/>
            <person name="Becker D."/>
            <person name="Lang D."/>
            <person name="Vosolsobe S."/>
            <person name="Rombauts S."/>
            <person name="Wilhelmsson P.K.I."/>
            <person name="Janitza P."/>
            <person name="Kern R."/>
            <person name="Heyl A."/>
            <person name="Rumpler F."/>
            <person name="Villalobos L.I.A.C."/>
            <person name="Clay J.M."/>
            <person name="Skokan R."/>
            <person name="Toyoda A."/>
            <person name="Suzuki Y."/>
            <person name="Kagoshima H."/>
            <person name="Schijlen E."/>
            <person name="Tajeshwar N."/>
            <person name="Catarino B."/>
            <person name="Hetherington A.J."/>
            <person name="Saltykova A."/>
            <person name="Bonnot C."/>
            <person name="Breuninger H."/>
            <person name="Symeonidi A."/>
            <person name="Radhakrishnan G.V."/>
            <person name="Van Nieuwerburgh F."/>
            <person name="Deforce D."/>
            <person name="Chang C."/>
            <person name="Karol K.G."/>
            <person name="Hedrich R."/>
            <person name="Ulvskov P."/>
            <person name="Glockner G."/>
            <person name="Delwiche C.F."/>
            <person name="Petrasek J."/>
            <person name="Van de Peer Y."/>
            <person name="Friml J."/>
            <person name="Beilby M."/>
            <person name="Dolan L."/>
            <person name="Kohara Y."/>
            <person name="Sugano S."/>
            <person name="Fujiyama A."/>
            <person name="Delaux P.-M."/>
            <person name="Quint M."/>
            <person name="TheiBen G."/>
            <person name="Hagemann M."/>
            <person name="Harholt J."/>
            <person name="Dunand C."/>
            <person name="Zachgo S."/>
            <person name="Langdale J."/>
            <person name="Maumus F."/>
            <person name="Straeten D.V.D."/>
            <person name="Gould S.B."/>
            <person name="Rensing S.A."/>
        </authorList>
    </citation>
    <scope>NUCLEOTIDE SEQUENCE [LARGE SCALE GENOMIC DNA]</scope>
    <source>
        <strain evidence="3 4">S276</strain>
    </source>
</reference>
<evidence type="ECO:0000313" key="4">
    <source>
        <dbReference type="Proteomes" id="UP000265515"/>
    </source>
</evidence>
<feature type="domain" description="Myb-like" evidence="2">
    <location>
        <begin position="78"/>
        <end position="148"/>
    </location>
</feature>
<evidence type="ECO:0000259" key="2">
    <source>
        <dbReference type="PROSITE" id="PS50090"/>
    </source>
</evidence>
<dbReference type="OrthoDB" id="1927263at2759"/>
<dbReference type="SMART" id="SM00717">
    <property type="entry name" value="SANT"/>
    <property type="match status" value="1"/>
</dbReference>
<proteinExistence type="predicted"/>
<accession>A0A388KKW3</accession>
<protein>
    <recommendedName>
        <fullName evidence="2">Myb-like domain-containing protein</fullName>
    </recommendedName>
</protein>
<feature type="compositionally biased region" description="Basic and acidic residues" evidence="1">
    <location>
        <begin position="16"/>
        <end position="33"/>
    </location>
</feature>